<dbReference type="Proteomes" id="UP001275315">
    <property type="component" value="Unassembled WGS sequence"/>
</dbReference>
<keyword evidence="1" id="KW-0812">Transmembrane</keyword>
<sequence length="55" mass="6389">MTTFMKDFWKDEEGLETIEILLILSVLIVIAVMFKEKITTWATDLLDKVEDQLGI</sequence>
<dbReference type="RefSeq" id="WP_320379257.1">
    <property type="nucleotide sequence ID" value="NZ_JAWDIQ010000001.1"/>
</dbReference>
<accession>A0ABU5CQ80</accession>
<organism evidence="3 4">
    <name type="scientific">Paracerasibacillus soli</name>
    <dbReference type="NCBI Taxonomy" id="480284"/>
    <lineage>
        <taxon>Bacteria</taxon>
        <taxon>Bacillati</taxon>
        <taxon>Bacillota</taxon>
        <taxon>Bacilli</taxon>
        <taxon>Bacillales</taxon>
        <taxon>Bacillaceae</taxon>
        <taxon>Paracerasibacillus</taxon>
    </lineage>
</organism>
<evidence type="ECO:0000313" key="3">
    <source>
        <dbReference type="EMBL" id="MDY0408531.1"/>
    </source>
</evidence>
<keyword evidence="1" id="KW-0472">Membrane</keyword>
<dbReference type="Pfam" id="PF16982">
    <property type="entry name" value="Flp1_like"/>
    <property type="match status" value="1"/>
</dbReference>
<keyword evidence="4" id="KW-1185">Reference proteome</keyword>
<reference evidence="3 4" key="1">
    <citation type="submission" date="2023-10" db="EMBL/GenBank/DDBJ databases">
        <title>Virgibacillus soli CC-YMP-6 genome.</title>
        <authorList>
            <person name="Miliotis G."/>
            <person name="Sengupta P."/>
            <person name="Hameed A."/>
            <person name="Chuvochina M."/>
            <person name="Mcdonagh F."/>
            <person name="Simpson A.C."/>
            <person name="Singh N.K."/>
            <person name="Rekha P.D."/>
            <person name="Raman K."/>
            <person name="Hugenholtz P."/>
            <person name="Venkateswaran K."/>
        </authorList>
    </citation>
    <scope>NUCLEOTIDE SEQUENCE [LARGE SCALE GENOMIC DNA]</scope>
    <source>
        <strain evidence="3 4">CC-YMP-6</strain>
    </source>
</reference>
<proteinExistence type="predicted"/>
<protein>
    <submittedName>
        <fullName evidence="3">Flp1 family type IVb pilin</fullName>
    </submittedName>
</protein>
<gene>
    <name evidence="3" type="ORF">RWD45_08115</name>
</gene>
<feature type="transmembrane region" description="Helical" evidence="1">
    <location>
        <begin position="15"/>
        <end position="34"/>
    </location>
</feature>
<keyword evidence="1" id="KW-1133">Transmembrane helix</keyword>
<feature type="domain" description="Putative Flagellin Flp1-like" evidence="2">
    <location>
        <begin position="8"/>
        <end position="52"/>
    </location>
</feature>
<evidence type="ECO:0000256" key="1">
    <source>
        <dbReference type="SAM" id="Phobius"/>
    </source>
</evidence>
<evidence type="ECO:0000313" key="4">
    <source>
        <dbReference type="Proteomes" id="UP001275315"/>
    </source>
</evidence>
<dbReference type="InterPro" id="IPR031564">
    <property type="entry name" value="Flp1-like"/>
</dbReference>
<dbReference type="EMBL" id="JAWDIQ010000001">
    <property type="protein sequence ID" value="MDY0408531.1"/>
    <property type="molecule type" value="Genomic_DNA"/>
</dbReference>
<evidence type="ECO:0000259" key="2">
    <source>
        <dbReference type="Pfam" id="PF16982"/>
    </source>
</evidence>
<name>A0ABU5CQ80_9BACI</name>
<comment type="caution">
    <text evidence="3">The sequence shown here is derived from an EMBL/GenBank/DDBJ whole genome shotgun (WGS) entry which is preliminary data.</text>
</comment>